<dbReference type="OrthoDB" id="2475196at2"/>
<dbReference type="Gene3D" id="1.10.260.40">
    <property type="entry name" value="lambda repressor-like DNA-binding domains"/>
    <property type="match status" value="1"/>
</dbReference>
<name>A0A326TW46_THEHA</name>
<proteinExistence type="predicted"/>
<dbReference type="GO" id="GO:0003677">
    <property type="term" value="F:DNA binding"/>
    <property type="evidence" value="ECO:0007669"/>
    <property type="project" value="InterPro"/>
</dbReference>
<keyword evidence="3" id="KW-1185">Reference proteome</keyword>
<comment type="caution">
    <text evidence="2">The sequence shown here is derived from an EMBL/GenBank/DDBJ whole genome shotgun (WGS) entry which is preliminary data.</text>
</comment>
<dbReference type="Proteomes" id="UP000248806">
    <property type="component" value="Unassembled WGS sequence"/>
</dbReference>
<evidence type="ECO:0000259" key="1">
    <source>
        <dbReference type="PROSITE" id="PS50943"/>
    </source>
</evidence>
<dbReference type="RefSeq" id="WP_137686378.1">
    <property type="nucleotide sequence ID" value="NZ_BIFX01000002.1"/>
</dbReference>
<dbReference type="PROSITE" id="PS50943">
    <property type="entry name" value="HTH_CROC1"/>
    <property type="match status" value="1"/>
</dbReference>
<dbReference type="InterPro" id="IPR001387">
    <property type="entry name" value="Cro/C1-type_HTH"/>
</dbReference>
<dbReference type="Pfam" id="PF01381">
    <property type="entry name" value="HTH_3"/>
    <property type="match status" value="1"/>
</dbReference>
<sequence>MTKRSKRLKLIEARTSRDWTLETASSHIGCAPNTLNRWELGATPSAYDRAKLCKVYGSSKEELGLDDENIPMPVNTTQETHNLQTYSQADLTTQLMAIPFTPSESCWMLQQELTRIIDEATEPMRTEALQRVAFLPLLLKGRSDKHTAEEVIHECAAGLTACGYLAAGERKEMECAYSVLGSYVPLLQAAAQGKYEHVALALLSQTFQLKSRISYHLEGTKKALLYAEQGVSYARQSQNRASLVLALRELTGAYEWTSGYQKMNALQYAEEAAYLIEQKRHTKVSPVIESWIYTGLAKYQALHRKPETFTSLAKAEETFFAREANTEHIPPYINHSHARLIRHRGIAFAYLGRQDIALETFGQIIDIESGNFNAKLPVATRTHLGILSEAMFASLKLPRAKKDKGRSIALWKAVVLFAQRLQSETYLNEANLGYQIMEGIWSGDKDIIELRDLLLMAQKASIF</sequence>
<dbReference type="EMBL" id="QKUF01000036">
    <property type="protein sequence ID" value="PZW21126.1"/>
    <property type="molecule type" value="Genomic_DNA"/>
</dbReference>
<evidence type="ECO:0000313" key="3">
    <source>
        <dbReference type="Proteomes" id="UP000248806"/>
    </source>
</evidence>
<feature type="domain" description="HTH cro/C1-type" evidence="1">
    <location>
        <begin position="10"/>
        <end position="63"/>
    </location>
</feature>
<dbReference type="AlphaFoldDB" id="A0A326TW46"/>
<organism evidence="2 3">
    <name type="scientific">Thermosporothrix hazakensis</name>
    <dbReference type="NCBI Taxonomy" id="644383"/>
    <lineage>
        <taxon>Bacteria</taxon>
        <taxon>Bacillati</taxon>
        <taxon>Chloroflexota</taxon>
        <taxon>Ktedonobacteria</taxon>
        <taxon>Ktedonobacterales</taxon>
        <taxon>Thermosporotrichaceae</taxon>
        <taxon>Thermosporothrix</taxon>
    </lineage>
</organism>
<dbReference type="CDD" id="cd00093">
    <property type="entry name" value="HTH_XRE"/>
    <property type="match status" value="1"/>
</dbReference>
<dbReference type="SUPFAM" id="SSF47413">
    <property type="entry name" value="lambda repressor-like DNA-binding domains"/>
    <property type="match status" value="1"/>
</dbReference>
<accession>A0A326TW46</accession>
<protein>
    <recommendedName>
        <fullName evidence="1">HTH cro/C1-type domain-containing protein</fullName>
    </recommendedName>
</protein>
<evidence type="ECO:0000313" key="2">
    <source>
        <dbReference type="EMBL" id="PZW21126.1"/>
    </source>
</evidence>
<dbReference type="SMART" id="SM00530">
    <property type="entry name" value="HTH_XRE"/>
    <property type="match status" value="1"/>
</dbReference>
<gene>
    <name evidence="2" type="ORF">EI42_05662</name>
</gene>
<reference evidence="2 3" key="1">
    <citation type="submission" date="2018-06" db="EMBL/GenBank/DDBJ databases">
        <title>Genomic Encyclopedia of Archaeal and Bacterial Type Strains, Phase II (KMG-II): from individual species to whole genera.</title>
        <authorList>
            <person name="Goeker M."/>
        </authorList>
    </citation>
    <scope>NUCLEOTIDE SEQUENCE [LARGE SCALE GENOMIC DNA]</scope>
    <source>
        <strain evidence="2 3">ATCC BAA-1881</strain>
    </source>
</reference>
<dbReference type="InterPro" id="IPR010982">
    <property type="entry name" value="Lambda_DNA-bd_dom_sf"/>
</dbReference>